<dbReference type="InterPro" id="IPR009675">
    <property type="entry name" value="TPX2_fam"/>
</dbReference>
<dbReference type="Proteomes" id="UP001472677">
    <property type="component" value="Unassembled WGS sequence"/>
</dbReference>
<sequence>MEEDMDMDVELELESVFEVREIDLDYEFDAARFFDFTRVESLAEAGEAELWFESAPTYPPSLAEAVMIKLETLLAIGGGYHKVINSNIEVKQAGEYVAFRLKYWRFSS</sequence>
<dbReference type="EMBL" id="JBBPBM010000028">
    <property type="protein sequence ID" value="KAK8538063.1"/>
    <property type="molecule type" value="Genomic_DNA"/>
</dbReference>
<comment type="caution">
    <text evidence="1">The sequence shown here is derived from an EMBL/GenBank/DDBJ whole genome shotgun (WGS) entry which is preliminary data.</text>
</comment>
<dbReference type="PANTHER" id="PTHR14326:SF15">
    <property type="entry name" value="OS06G0130200 PROTEIN"/>
    <property type="match status" value="1"/>
</dbReference>
<organism evidence="1 2">
    <name type="scientific">Hibiscus sabdariffa</name>
    <name type="common">roselle</name>
    <dbReference type="NCBI Taxonomy" id="183260"/>
    <lineage>
        <taxon>Eukaryota</taxon>
        <taxon>Viridiplantae</taxon>
        <taxon>Streptophyta</taxon>
        <taxon>Embryophyta</taxon>
        <taxon>Tracheophyta</taxon>
        <taxon>Spermatophyta</taxon>
        <taxon>Magnoliopsida</taxon>
        <taxon>eudicotyledons</taxon>
        <taxon>Gunneridae</taxon>
        <taxon>Pentapetalae</taxon>
        <taxon>rosids</taxon>
        <taxon>malvids</taxon>
        <taxon>Malvales</taxon>
        <taxon>Malvaceae</taxon>
        <taxon>Malvoideae</taxon>
        <taxon>Hibiscus</taxon>
    </lineage>
</organism>
<evidence type="ECO:0000313" key="2">
    <source>
        <dbReference type="Proteomes" id="UP001472677"/>
    </source>
</evidence>
<reference evidence="1 2" key="1">
    <citation type="journal article" date="2024" name="G3 (Bethesda)">
        <title>Genome assembly of Hibiscus sabdariffa L. provides insights into metabolisms of medicinal natural products.</title>
        <authorList>
            <person name="Kim T."/>
        </authorList>
    </citation>
    <scope>NUCLEOTIDE SEQUENCE [LARGE SCALE GENOMIC DNA]</scope>
    <source>
        <strain evidence="1">TK-2024</strain>
        <tissue evidence="1">Old leaves</tissue>
    </source>
</reference>
<protein>
    <submittedName>
        <fullName evidence="1">Uncharacterized protein</fullName>
    </submittedName>
</protein>
<keyword evidence="2" id="KW-1185">Reference proteome</keyword>
<accession>A0ABR2DGK5</accession>
<proteinExistence type="predicted"/>
<evidence type="ECO:0000313" key="1">
    <source>
        <dbReference type="EMBL" id="KAK8538063.1"/>
    </source>
</evidence>
<gene>
    <name evidence="1" type="ORF">V6N12_044202</name>
</gene>
<dbReference type="PANTHER" id="PTHR14326">
    <property type="entry name" value="TARGETING PROTEIN FOR XKLP2"/>
    <property type="match status" value="1"/>
</dbReference>
<name>A0ABR2DGK5_9ROSI</name>